<evidence type="ECO:0000313" key="2">
    <source>
        <dbReference type="EMBL" id="MBP2057377.1"/>
    </source>
</evidence>
<name>A0ABS4MDC1_9LACO</name>
<gene>
    <name evidence="2" type="ORF">J2Z60_000541</name>
</gene>
<evidence type="ECO:0000256" key="1">
    <source>
        <dbReference type="SAM" id="Phobius"/>
    </source>
</evidence>
<keyword evidence="1" id="KW-1133">Transmembrane helix</keyword>
<proteinExistence type="predicted"/>
<feature type="transmembrane region" description="Helical" evidence="1">
    <location>
        <begin position="27"/>
        <end position="59"/>
    </location>
</feature>
<dbReference type="EMBL" id="JAGGLU010000002">
    <property type="protein sequence ID" value="MBP2057377.1"/>
    <property type="molecule type" value="Genomic_DNA"/>
</dbReference>
<keyword evidence="3" id="KW-1185">Reference proteome</keyword>
<accession>A0ABS4MDC1</accession>
<sequence length="67" mass="7354">MRKAAIIIFLILSSVLALGWFIKPSSIIFSGLLATAVLVFIIADISDIIEVGLIIVNFFKSKSKKKM</sequence>
<keyword evidence="1" id="KW-0812">Transmembrane</keyword>
<comment type="caution">
    <text evidence="2">The sequence shown here is derived from an EMBL/GenBank/DDBJ whole genome shotgun (WGS) entry which is preliminary data.</text>
</comment>
<evidence type="ECO:0000313" key="3">
    <source>
        <dbReference type="Proteomes" id="UP001519292"/>
    </source>
</evidence>
<protein>
    <submittedName>
        <fullName evidence="2">Uncharacterized protein</fullName>
    </submittedName>
</protein>
<reference evidence="2 3" key="1">
    <citation type="submission" date="2021-03" db="EMBL/GenBank/DDBJ databases">
        <title>Genomic Encyclopedia of Type Strains, Phase IV (KMG-IV): sequencing the most valuable type-strain genomes for metagenomic binning, comparative biology and taxonomic classification.</title>
        <authorList>
            <person name="Goeker M."/>
        </authorList>
    </citation>
    <scope>NUCLEOTIDE SEQUENCE [LARGE SCALE GENOMIC DNA]</scope>
    <source>
        <strain evidence="2 3">DSM 101872</strain>
    </source>
</reference>
<organism evidence="2 3">
    <name type="scientific">Lactobacillus colini</name>
    <dbReference type="NCBI Taxonomy" id="1819254"/>
    <lineage>
        <taxon>Bacteria</taxon>
        <taxon>Bacillati</taxon>
        <taxon>Bacillota</taxon>
        <taxon>Bacilli</taxon>
        <taxon>Lactobacillales</taxon>
        <taxon>Lactobacillaceae</taxon>
        <taxon>Lactobacillus</taxon>
    </lineage>
</organism>
<dbReference type="Proteomes" id="UP001519292">
    <property type="component" value="Unassembled WGS sequence"/>
</dbReference>
<dbReference type="RefSeq" id="WP_209686125.1">
    <property type="nucleotide sequence ID" value="NZ_JAGGLU010000002.1"/>
</dbReference>
<keyword evidence="1" id="KW-0472">Membrane</keyword>